<gene>
    <name evidence="8" type="ORF">D9756_004738</name>
</gene>
<evidence type="ECO:0000256" key="1">
    <source>
        <dbReference type="ARBA" id="ARBA00007985"/>
    </source>
</evidence>
<dbReference type="PIRSF" id="PIRSF001361">
    <property type="entry name" value="DAHP_synthase"/>
    <property type="match status" value="1"/>
</dbReference>
<dbReference type="InterPro" id="IPR006218">
    <property type="entry name" value="DAHP1/KDSA"/>
</dbReference>
<dbReference type="Proteomes" id="UP000559027">
    <property type="component" value="Unassembled WGS sequence"/>
</dbReference>
<keyword evidence="9" id="KW-1185">Reference proteome</keyword>
<evidence type="ECO:0000313" key="9">
    <source>
        <dbReference type="Proteomes" id="UP000559027"/>
    </source>
</evidence>
<dbReference type="GO" id="GO:0009073">
    <property type="term" value="P:aromatic amino acid family biosynthetic process"/>
    <property type="evidence" value="ECO:0007669"/>
    <property type="project" value="UniProtKB-KW"/>
</dbReference>
<dbReference type="GO" id="GO:0003849">
    <property type="term" value="F:3-deoxy-7-phosphoheptulonate synthase activity"/>
    <property type="evidence" value="ECO:0007669"/>
    <property type="project" value="UniProtKB-EC"/>
</dbReference>
<name>A0A8H5G9P5_9AGAR</name>
<comment type="similarity">
    <text evidence="1 6">Belongs to the class-I DAHP synthase family.</text>
</comment>
<dbReference type="GO" id="GO:0008652">
    <property type="term" value="P:amino acid biosynthetic process"/>
    <property type="evidence" value="ECO:0007669"/>
    <property type="project" value="UniProtKB-KW"/>
</dbReference>
<keyword evidence="4 6" id="KW-0057">Aromatic amino acid biosynthesis</keyword>
<organism evidence="8 9">
    <name type="scientific">Leucocoprinus leucothites</name>
    <dbReference type="NCBI Taxonomy" id="201217"/>
    <lineage>
        <taxon>Eukaryota</taxon>
        <taxon>Fungi</taxon>
        <taxon>Dikarya</taxon>
        <taxon>Basidiomycota</taxon>
        <taxon>Agaricomycotina</taxon>
        <taxon>Agaricomycetes</taxon>
        <taxon>Agaricomycetidae</taxon>
        <taxon>Agaricales</taxon>
        <taxon>Agaricineae</taxon>
        <taxon>Agaricaceae</taxon>
        <taxon>Leucocoprinus</taxon>
    </lineage>
</organism>
<dbReference type="PANTHER" id="PTHR21225">
    <property type="entry name" value="PHOSPHO-2-DEHYDRO-3-DEOXYHEPTONATE ALDOLASE DAHP SYNTHETASE"/>
    <property type="match status" value="1"/>
</dbReference>
<dbReference type="AlphaFoldDB" id="A0A8H5G9P5"/>
<evidence type="ECO:0000256" key="5">
    <source>
        <dbReference type="ARBA" id="ARBA00047508"/>
    </source>
</evidence>
<dbReference type="PANTHER" id="PTHR21225:SF20">
    <property type="entry name" value="PHOSPHO-2-DEHYDRO-3-DEOXYHEPTONATE ALDOLASE"/>
    <property type="match status" value="1"/>
</dbReference>
<dbReference type="EMBL" id="JAACJO010000003">
    <property type="protein sequence ID" value="KAF5360855.1"/>
    <property type="molecule type" value="Genomic_DNA"/>
</dbReference>
<dbReference type="FunFam" id="3.20.20.70:FF:000005">
    <property type="entry name" value="Phospho-2-dehydro-3-deoxyheptonate aldolase"/>
    <property type="match status" value="1"/>
</dbReference>
<dbReference type="SUPFAM" id="SSF51569">
    <property type="entry name" value="Aldolase"/>
    <property type="match status" value="1"/>
</dbReference>
<proteinExistence type="inferred from homology"/>
<feature type="domain" description="DAHP synthetase I/KDSA" evidence="7">
    <location>
        <begin position="56"/>
        <end position="354"/>
    </location>
</feature>
<reference evidence="8 9" key="1">
    <citation type="journal article" date="2020" name="ISME J.">
        <title>Uncovering the hidden diversity of litter-decomposition mechanisms in mushroom-forming fungi.</title>
        <authorList>
            <person name="Floudas D."/>
            <person name="Bentzer J."/>
            <person name="Ahren D."/>
            <person name="Johansson T."/>
            <person name="Persson P."/>
            <person name="Tunlid A."/>
        </authorList>
    </citation>
    <scope>NUCLEOTIDE SEQUENCE [LARGE SCALE GENOMIC DNA]</scope>
    <source>
        <strain evidence="8 9">CBS 146.42</strain>
    </source>
</reference>
<comment type="caution">
    <text evidence="8">The sequence shown here is derived from an EMBL/GenBank/DDBJ whole genome shotgun (WGS) entry which is preliminary data.</text>
</comment>
<dbReference type="GO" id="GO:0005737">
    <property type="term" value="C:cytoplasm"/>
    <property type="evidence" value="ECO:0007669"/>
    <property type="project" value="TreeGrafter"/>
</dbReference>
<evidence type="ECO:0000256" key="4">
    <source>
        <dbReference type="ARBA" id="ARBA00023141"/>
    </source>
</evidence>
<dbReference type="NCBIfam" id="NF009396">
    <property type="entry name" value="PRK12756.1"/>
    <property type="match status" value="1"/>
</dbReference>
<dbReference type="Gene3D" id="3.20.20.70">
    <property type="entry name" value="Aldolase class I"/>
    <property type="match status" value="1"/>
</dbReference>
<evidence type="ECO:0000313" key="8">
    <source>
        <dbReference type="EMBL" id="KAF5360855.1"/>
    </source>
</evidence>
<evidence type="ECO:0000256" key="3">
    <source>
        <dbReference type="ARBA" id="ARBA00022679"/>
    </source>
</evidence>
<keyword evidence="2 6" id="KW-0028">Amino-acid biosynthesis</keyword>
<dbReference type="OrthoDB" id="4699125at2759"/>
<dbReference type="NCBIfam" id="TIGR00034">
    <property type="entry name" value="aroFGH"/>
    <property type="match status" value="1"/>
</dbReference>
<protein>
    <recommendedName>
        <fullName evidence="6">Phospho-2-dehydro-3-deoxyheptonate aldolase</fullName>
        <ecNumber evidence="6">2.5.1.54</ecNumber>
    </recommendedName>
</protein>
<dbReference type="EC" id="2.5.1.54" evidence="6"/>
<sequence>MVDLSMAMPFKDALARLENKRVKSTRPLIPPQILQEDLPLTLQAAQTVLEGRLATERILHGDDDRLLVVVGPCSVHNVDSALEYARKLRDYAETAKDDLLIVMRVYFEKPRTTVGWKGLINDPDLNGSFQINKGLRTARGLLLEVAKMGLPAGCEFLDTISPQYTADLVTWGAIGARTTESQVHRELTSALSMPTGFKNSTDGSIGIAVDACRAARSGHVFLSVGKEGLSSIVETEGNPDVHVILRGGAKGPNYAAEFVRDAGQKLATAGLPQKIMVDCSHGNSQKQHQKQAEVAEDIAKQLESEDTASYIMGVMIESNLVEGRQDIPASGPAGLKYGQSVTDACINWETTVPVLERLRQGVHGRREQIRRTAQQ</sequence>
<dbReference type="NCBIfam" id="NF009395">
    <property type="entry name" value="PRK12755.1"/>
    <property type="match status" value="1"/>
</dbReference>
<evidence type="ECO:0000256" key="6">
    <source>
        <dbReference type="PIRNR" id="PIRNR001361"/>
    </source>
</evidence>
<dbReference type="InterPro" id="IPR013785">
    <property type="entry name" value="Aldolase_TIM"/>
</dbReference>
<comment type="catalytic activity">
    <reaction evidence="5 6">
        <text>D-erythrose 4-phosphate + phosphoenolpyruvate + H2O = 7-phospho-2-dehydro-3-deoxy-D-arabino-heptonate + phosphate</text>
        <dbReference type="Rhea" id="RHEA:14717"/>
        <dbReference type="ChEBI" id="CHEBI:15377"/>
        <dbReference type="ChEBI" id="CHEBI:16897"/>
        <dbReference type="ChEBI" id="CHEBI:43474"/>
        <dbReference type="ChEBI" id="CHEBI:58394"/>
        <dbReference type="ChEBI" id="CHEBI:58702"/>
        <dbReference type="EC" id="2.5.1.54"/>
    </reaction>
</comment>
<keyword evidence="3 6" id="KW-0808">Transferase</keyword>
<dbReference type="InterPro" id="IPR006219">
    <property type="entry name" value="DAHP_synth_1"/>
</dbReference>
<evidence type="ECO:0000259" key="7">
    <source>
        <dbReference type="Pfam" id="PF00793"/>
    </source>
</evidence>
<dbReference type="Pfam" id="PF00793">
    <property type="entry name" value="DAHP_synth_1"/>
    <property type="match status" value="1"/>
</dbReference>
<evidence type="ECO:0000256" key="2">
    <source>
        <dbReference type="ARBA" id="ARBA00022605"/>
    </source>
</evidence>
<accession>A0A8H5G9P5</accession>